<organism evidence="2">
    <name type="scientific">Anopheles sinensis</name>
    <name type="common">Mosquito</name>
    <dbReference type="NCBI Taxonomy" id="74873"/>
    <lineage>
        <taxon>Eukaryota</taxon>
        <taxon>Metazoa</taxon>
        <taxon>Ecdysozoa</taxon>
        <taxon>Arthropoda</taxon>
        <taxon>Hexapoda</taxon>
        <taxon>Insecta</taxon>
        <taxon>Pterygota</taxon>
        <taxon>Neoptera</taxon>
        <taxon>Endopterygota</taxon>
        <taxon>Diptera</taxon>
        <taxon>Nematocera</taxon>
        <taxon>Culicoidea</taxon>
        <taxon>Culicidae</taxon>
        <taxon>Anophelinae</taxon>
        <taxon>Anopheles</taxon>
    </lineage>
</organism>
<protein>
    <submittedName>
        <fullName evidence="2 3">Uncharacterized protein</fullName>
    </submittedName>
</protein>
<evidence type="ECO:0000256" key="1">
    <source>
        <dbReference type="SAM" id="MobiDB-lite"/>
    </source>
</evidence>
<evidence type="ECO:0000313" key="2">
    <source>
        <dbReference type="EMBL" id="KFB47679.1"/>
    </source>
</evidence>
<reference evidence="3" key="2">
    <citation type="submission" date="2020-05" db="UniProtKB">
        <authorList>
            <consortium name="EnsemblMetazoa"/>
        </authorList>
    </citation>
    <scope>IDENTIFICATION</scope>
</reference>
<sequence length="122" mass="13393">MYPTLSPTPWPTSRTREALQAPIKRSGLMPEEATTPCALSTGVNSFPFPFFPGADERQLIRGDRPLGSGVFPFAGPNTKQQQEEKKMKAYLSGDGRVGENMFSPARKHREGGPQNYGHEDVG</sequence>
<reference evidence="2 4" key="1">
    <citation type="journal article" date="2014" name="BMC Genomics">
        <title>Genome sequence of Anopheles sinensis provides insight into genetics basis of mosquito competence for malaria parasites.</title>
        <authorList>
            <person name="Zhou D."/>
            <person name="Zhang D."/>
            <person name="Ding G."/>
            <person name="Shi L."/>
            <person name="Hou Q."/>
            <person name="Ye Y."/>
            <person name="Xu Y."/>
            <person name="Zhou H."/>
            <person name="Xiong C."/>
            <person name="Li S."/>
            <person name="Yu J."/>
            <person name="Hong S."/>
            <person name="Yu X."/>
            <person name="Zou P."/>
            <person name="Chen C."/>
            <person name="Chang X."/>
            <person name="Wang W."/>
            <person name="Lv Y."/>
            <person name="Sun Y."/>
            <person name="Ma L."/>
            <person name="Shen B."/>
            <person name="Zhu C."/>
        </authorList>
    </citation>
    <scope>NUCLEOTIDE SEQUENCE [LARGE SCALE GENOMIC DNA]</scope>
</reference>
<dbReference type="Proteomes" id="UP000030765">
    <property type="component" value="Unassembled WGS sequence"/>
</dbReference>
<name>A0A084WBT5_ANOSI</name>
<accession>A0A084WBT5</accession>
<evidence type="ECO:0000313" key="4">
    <source>
        <dbReference type="Proteomes" id="UP000030765"/>
    </source>
</evidence>
<dbReference type="EMBL" id="ATLV01022444">
    <property type="status" value="NOT_ANNOTATED_CDS"/>
    <property type="molecule type" value="Genomic_DNA"/>
</dbReference>
<proteinExistence type="predicted"/>
<keyword evidence="4" id="KW-1185">Reference proteome</keyword>
<dbReference type="VEuPathDB" id="VectorBase:ASIC015724"/>
<evidence type="ECO:0000313" key="3">
    <source>
        <dbReference type="EnsemblMetazoa" id="ASIC015724-PA"/>
    </source>
</evidence>
<dbReference type="EMBL" id="KE525332">
    <property type="protein sequence ID" value="KFB47679.1"/>
    <property type="molecule type" value="Genomic_DNA"/>
</dbReference>
<dbReference type="AlphaFoldDB" id="A0A084WBT5"/>
<feature type="region of interest" description="Disordered" evidence="1">
    <location>
        <begin position="91"/>
        <end position="122"/>
    </location>
</feature>
<dbReference type="EnsemblMetazoa" id="ASIC015724-RA">
    <property type="protein sequence ID" value="ASIC015724-PA"/>
    <property type="gene ID" value="ASIC015724"/>
</dbReference>
<gene>
    <name evidence="2" type="ORF">ZHAS_00015724</name>
</gene>